<protein>
    <submittedName>
        <fullName evidence="2">Uncharacterized protein</fullName>
    </submittedName>
</protein>
<dbReference type="EMBL" id="CABDUW010002768">
    <property type="protein sequence ID" value="VTJ87946.1"/>
    <property type="molecule type" value="Genomic_DNA"/>
</dbReference>
<reference evidence="1" key="2">
    <citation type="submission" date="2020-08" db="EMBL/GenBank/DDBJ databases">
        <authorList>
            <person name="Shumante A."/>
            <person name="Zimin A.V."/>
            <person name="Puiu D."/>
            <person name="Salzberg S.L."/>
        </authorList>
    </citation>
    <scope>NUCLEOTIDE SEQUENCE</scope>
    <source>
        <strain evidence="1">WC2-LM</strain>
        <tissue evidence="1">Liver</tissue>
    </source>
</reference>
<accession>A0A5E4D1K2</accession>
<dbReference type="AlphaFoldDB" id="A0A5E4D1K2"/>
<dbReference type="EMBL" id="WJEC01000196">
    <property type="protein sequence ID" value="KAF7484827.1"/>
    <property type="molecule type" value="Genomic_DNA"/>
</dbReference>
<reference evidence="2 3" key="1">
    <citation type="submission" date="2019-04" db="EMBL/GenBank/DDBJ databases">
        <authorList>
            <person name="Alioto T."/>
            <person name="Alioto T."/>
        </authorList>
    </citation>
    <scope>NUCLEOTIDE SEQUENCE [LARGE SCALE GENOMIC DNA]</scope>
</reference>
<proteinExistence type="predicted"/>
<dbReference type="InterPro" id="IPR027883">
    <property type="entry name" value="Redic1-like"/>
</dbReference>
<gene>
    <name evidence="1" type="ORF">GHT09_003631</name>
    <name evidence="2" type="ORF">MONAX_5E025688</name>
</gene>
<evidence type="ECO:0000313" key="3">
    <source>
        <dbReference type="Proteomes" id="UP000335636"/>
    </source>
</evidence>
<evidence type="ECO:0000313" key="2">
    <source>
        <dbReference type="EMBL" id="VTJ87946.1"/>
    </source>
</evidence>
<dbReference type="PANTHER" id="PTHR35158">
    <property type="entry name" value="CDNA SEQUENCE CN725425"/>
    <property type="match status" value="1"/>
</dbReference>
<dbReference type="Proteomes" id="UP000662637">
    <property type="component" value="Unassembled WGS sequence"/>
</dbReference>
<evidence type="ECO:0000313" key="1">
    <source>
        <dbReference type="EMBL" id="KAF7484827.1"/>
    </source>
</evidence>
<organism evidence="2 3">
    <name type="scientific">Marmota monax</name>
    <name type="common">Woodchuck</name>
    <dbReference type="NCBI Taxonomy" id="9995"/>
    <lineage>
        <taxon>Eukaryota</taxon>
        <taxon>Metazoa</taxon>
        <taxon>Chordata</taxon>
        <taxon>Craniata</taxon>
        <taxon>Vertebrata</taxon>
        <taxon>Euteleostomi</taxon>
        <taxon>Mammalia</taxon>
        <taxon>Eutheria</taxon>
        <taxon>Euarchontoglires</taxon>
        <taxon>Glires</taxon>
        <taxon>Rodentia</taxon>
        <taxon>Sciuromorpha</taxon>
        <taxon>Sciuridae</taxon>
        <taxon>Xerinae</taxon>
        <taxon>Marmotini</taxon>
        <taxon>Marmota</taxon>
    </lineage>
</organism>
<sequence length="138" mass="15614">MPSEDEDQMLQQIEDSNKICVKTTETTNDFHLERMSKVSGDRIGKDNAKIHKQTENFYPFSVKNNTDQSPQLQCNSAHVLQNIINNNCILPVVRCDAGVQTEREPAMEEKFDAAVQCNIISLCTCRSDVSPLCHIEIQ</sequence>
<dbReference type="Pfam" id="PF15089">
    <property type="entry name" value="Redic1-like"/>
    <property type="match status" value="1"/>
</dbReference>
<dbReference type="PANTHER" id="PTHR35158:SF1">
    <property type="entry name" value="CDNA SEQUENCE CN725425"/>
    <property type="match status" value="1"/>
</dbReference>
<name>A0A5E4D1K2_MARMO</name>
<dbReference type="Proteomes" id="UP000335636">
    <property type="component" value="Unassembled WGS sequence"/>
</dbReference>
<keyword evidence="3" id="KW-1185">Reference proteome</keyword>